<dbReference type="PANTHER" id="PTHR35518:SF2">
    <property type="entry name" value="MAINTENANCE OF TELOMERE CAPPING PROTEIN 6"/>
    <property type="match status" value="1"/>
</dbReference>
<dbReference type="InterPro" id="IPR051008">
    <property type="entry name" value="Telomere_Capping_Maintenance"/>
</dbReference>
<evidence type="ECO:0000313" key="15">
    <source>
        <dbReference type="Proteomes" id="UP000317494"/>
    </source>
</evidence>
<keyword evidence="4" id="KW-1133">Transmembrane helix</keyword>
<evidence type="ECO:0000256" key="3">
    <source>
        <dbReference type="ARBA" id="ARBA00022729"/>
    </source>
</evidence>
<evidence type="ECO:0000256" key="8">
    <source>
        <dbReference type="ARBA" id="ARBA00037703"/>
    </source>
</evidence>
<keyword evidence="15" id="KW-1185">Reference proteome</keyword>
<dbReference type="SUPFAM" id="SSF56436">
    <property type="entry name" value="C-type lectin-like"/>
    <property type="match status" value="1"/>
</dbReference>
<dbReference type="EMBL" id="QEAN01000016">
    <property type="protein sequence ID" value="TPX53465.1"/>
    <property type="molecule type" value="Genomic_DNA"/>
</dbReference>
<dbReference type="Pfam" id="PF25506">
    <property type="entry name" value="TIM-barrel_MTC6"/>
    <property type="match status" value="1"/>
</dbReference>
<evidence type="ECO:0000256" key="4">
    <source>
        <dbReference type="ARBA" id="ARBA00022989"/>
    </source>
</evidence>
<dbReference type="InterPro" id="IPR010095">
    <property type="entry name" value="Cas12f1-like_TNB"/>
</dbReference>
<dbReference type="InterPro" id="IPR016187">
    <property type="entry name" value="CTDL_fold"/>
</dbReference>
<dbReference type="Pfam" id="PF07282">
    <property type="entry name" value="Cas12f1-like_TNB"/>
    <property type="match status" value="1"/>
</dbReference>
<sequence>MTLYAADDTWLANALLNQRDIASVLPIDRALWYGLELKTVLFASNQITTANLKSVAEPLAAKYQRLVVDLYWDAQNKDFQMCPAPYPSVIPSPTPTMLAATAAAVTGTATTSRAPSPTSTGTDSFIAGYNCSNSIRTLSDLLPYIASYMSDTSSRLAANVVFLVFNLHDLGITPTAGAAATTKTLSSTLLATIGNSSIYTPQDLAKHRSSVNDTWGFVSPYYVTSSSGNITSTSNGWPVAQYLTLTGKRLLVAFGTNTISSAVYDTAVDANTIFSATALAISMTGTGSFDSEHFRLVPGTTGLSYSFVQIQDSALTPFTQAEDLAATIWTWDVNEPSNKGRCAVLKKSNGRWAAADCDGRYAVACRSISDPYQWVISGGQEYHWNGDSLCPMGYRFAVPRSPIESTFLYNALAGTSNDQIWIDYNSNSLKNCWVVGGNTKCPYYDSALIIPDIIAASLREGLLVVVVAFIFLIWQVRRQASWRRIRMRRTEHSQVFILYYYKTTETIELLGVSFHLLHDEPLTKVPSSILVLGFDFVHDRLPRQPHTDRTTNNPRLATFRIMRYRDWLEADKPEAICTAERECTKSDQETWAVFRKRFVRPYEIARAYYRTNKYKRKRWDADKAKRGELDRVLEGIVNMVDESMGHKLSGGIKVIVTIGMCDFSSTQSRHVMFIRYLFRKLRPLGYTIVGVNEYFTSKKCPCGTEFVEMPAMRRLYCRRCNKWYHRDVMAADNMVNIVRGYLEHDERPTYLKPPSKDKNAPMKRKTDEGGGVKARVPTGR</sequence>
<dbReference type="Proteomes" id="UP000317494">
    <property type="component" value="Unassembled WGS sequence"/>
</dbReference>
<feature type="domain" description="Cas12f1-like TNB" evidence="12">
    <location>
        <begin position="672"/>
        <end position="733"/>
    </location>
</feature>
<protein>
    <recommendedName>
        <fullName evidence="10">Maintenance of telomere capping protein 6</fullName>
    </recommendedName>
</protein>
<dbReference type="VEuPathDB" id="FungiDB:SeMB42_g00758"/>
<accession>A0A507DQE9</accession>
<proteinExistence type="inferred from homology"/>
<gene>
    <name evidence="14" type="ORF">SeMB42_g00758</name>
</gene>
<evidence type="ECO:0000256" key="11">
    <source>
        <dbReference type="SAM" id="MobiDB-lite"/>
    </source>
</evidence>
<feature type="domain" description="MTC6 partial TIM-barrel" evidence="13">
    <location>
        <begin position="12"/>
        <end position="283"/>
    </location>
</feature>
<comment type="subcellular location">
    <subcellularLocation>
        <location evidence="1">Membrane</location>
        <topology evidence="1">Single-pass type I membrane protein</topology>
    </subcellularLocation>
</comment>
<name>A0A507DQE9_9FUNG</name>
<evidence type="ECO:0000256" key="7">
    <source>
        <dbReference type="ARBA" id="ARBA00023180"/>
    </source>
</evidence>
<dbReference type="GO" id="GO:0016020">
    <property type="term" value="C:membrane"/>
    <property type="evidence" value="ECO:0007669"/>
    <property type="project" value="UniProtKB-SubCell"/>
</dbReference>
<feature type="region of interest" description="Disordered" evidence="11">
    <location>
        <begin position="747"/>
        <end position="780"/>
    </location>
</feature>
<dbReference type="InterPro" id="IPR057530">
    <property type="entry name" value="TIM-barrel_MTC6"/>
</dbReference>
<evidence type="ECO:0000259" key="12">
    <source>
        <dbReference type="Pfam" id="PF07282"/>
    </source>
</evidence>
<comment type="similarity">
    <text evidence="9">Belongs to the MTC6 family.</text>
</comment>
<organism evidence="14 15">
    <name type="scientific">Synchytrium endobioticum</name>
    <dbReference type="NCBI Taxonomy" id="286115"/>
    <lineage>
        <taxon>Eukaryota</taxon>
        <taxon>Fungi</taxon>
        <taxon>Fungi incertae sedis</taxon>
        <taxon>Chytridiomycota</taxon>
        <taxon>Chytridiomycota incertae sedis</taxon>
        <taxon>Chytridiomycetes</taxon>
        <taxon>Synchytriales</taxon>
        <taxon>Synchytriaceae</taxon>
        <taxon>Synchytrium</taxon>
    </lineage>
</organism>
<evidence type="ECO:0000256" key="6">
    <source>
        <dbReference type="ARBA" id="ARBA00023136"/>
    </source>
</evidence>
<dbReference type="PANTHER" id="PTHR35518">
    <property type="entry name" value="MAINTENANCE OF TELOMOERE CAPPING"/>
    <property type="match status" value="1"/>
</dbReference>
<evidence type="ECO:0000256" key="1">
    <source>
        <dbReference type="ARBA" id="ARBA00004479"/>
    </source>
</evidence>
<evidence type="ECO:0000256" key="2">
    <source>
        <dbReference type="ARBA" id="ARBA00022692"/>
    </source>
</evidence>
<dbReference type="STRING" id="286115.A0A507DQE9"/>
<evidence type="ECO:0000256" key="10">
    <source>
        <dbReference type="ARBA" id="ARBA00039865"/>
    </source>
</evidence>
<evidence type="ECO:0000256" key="9">
    <source>
        <dbReference type="ARBA" id="ARBA00038159"/>
    </source>
</evidence>
<keyword evidence="3" id="KW-0732">Signal</keyword>
<reference evidence="14 15" key="1">
    <citation type="journal article" date="2019" name="Sci. Rep.">
        <title>Comparative genomics of chytrid fungi reveal insights into the obligate biotrophic and pathogenic lifestyle of Synchytrium endobioticum.</title>
        <authorList>
            <person name="van de Vossenberg B.T.L.H."/>
            <person name="Warris S."/>
            <person name="Nguyen H.D.T."/>
            <person name="van Gent-Pelzer M.P.E."/>
            <person name="Joly D.L."/>
            <person name="van de Geest H.C."/>
            <person name="Bonants P.J.M."/>
            <person name="Smith D.S."/>
            <person name="Levesque C.A."/>
            <person name="van der Lee T.A.J."/>
        </authorList>
    </citation>
    <scope>NUCLEOTIDE SEQUENCE [LARGE SCALE GENOMIC DNA]</scope>
    <source>
        <strain evidence="14 15">MB42</strain>
    </source>
</reference>
<keyword evidence="2" id="KW-0812">Transmembrane</keyword>
<dbReference type="GO" id="GO:0003677">
    <property type="term" value="F:DNA binding"/>
    <property type="evidence" value="ECO:0007669"/>
    <property type="project" value="UniProtKB-KW"/>
</dbReference>
<evidence type="ECO:0000313" key="14">
    <source>
        <dbReference type="EMBL" id="TPX53465.1"/>
    </source>
</evidence>
<evidence type="ECO:0000259" key="13">
    <source>
        <dbReference type="Pfam" id="PF25506"/>
    </source>
</evidence>
<evidence type="ECO:0000256" key="5">
    <source>
        <dbReference type="ARBA" id="ARBA00023125"/>
    </source>
</evidence>
<comment type="caution">
    <text evidence="14">The sequence shown here is derived from an EMBL/GenBank/DDBJ whole genome shotgun (WGS) entry which is preliminary data.</text>
</comment>
<dbReference type="AlphaFoldDB" id="A0A507DQE9"/>
<keyword evidence="7" id="KW-0325">Glycoprotein</keyword>
<comment type="function">
    <text evidence="8">May be involved in telomere capping.</text>
</comment>
<feature type="compositionally biased region" description="Basic and acidic residues" evidence="11">
    <location>
        <begin position="747"/>
        <end position="770"/>
    </location>
</feature>
<keyword evidence="5" id="KW-0238">DNA-binding</keyword>
<keyword evidence="6" id="KW-0472">Membrane</keyword>